<feature type="domain" description="Peptidoglycan hydrolase PcsB coiled-coil" evidence="6">
    <location>
        <begin position="109"/>
        <end position="181"/>
    </location>
</feature>
<dbReference type="Gene3D" id="6.10.250.3150">
    <property type="match status" value="1"/>
</dbReference>
<feature type="compositionally biased region" description="Polar residues" evidence="3">
    <location>
        <begin position="320"/>
        <end position="329"/>
    </location>
</feature>
<feature type="compositionally biased region" description="Basic residues" evidence="3">
    <location>
        <begin position="332"/>
        <end position="353"/>
    </location>
</feature>
<organism evidence="7 8">
    <name type="scientific">Marinilactibacillus psychrotolerans 42ea</name>
    <dbReference type="NCBI Taxonomy" id="1255609"/>
    <lineage>
        <taxon>Bacteria</taxon>
        <taxon>Bacillati</taxon>
        <taxon>Bacillota</taxon>
        <taxon>Bacilli</taxon>
        <taxon>Lactobacillales</taxon>
        <taxon>Carnobacteriaceae</taxon>
        <taxon>Marinilactibacillus</taxon>
    </lineage>
</organism>
<name>A0A1R4I916_9LACT</name>
<feature type="coiled-coil region" evidence="2">
    <location>
        <begin position="180"/>
        <end position="218"/>
    </location>
</feature>
<evidence type="ECO:0000256" key="1">
    <source>
        <dbReference type="ARBA" id="ARBA00022729"/>
    </source>
</evidence>
<keyword evidence="2" id="KW-0175">Coiled coil</keyword>
<dbReference type="AlphaFoldDB" id="A0A1R4I916"/>
<evidence type="ECO:0000259" key="6">
    <source>
        <dbReference type="Pfam" id="PF24568"/>
    </source>
</evidence>
<dbReference type="RefSeq" id="WP_087056829.1">
    <property type="nucleotide sequence ID" value="NZ_FUKW01000001.1"/>
</dbReference>
<gene>
    <name evidence="7" type="ORF">FM115_00015</name>
</gene>
<evidence type="ECO:0000313" key="7">
    <source>
        <dbReference type="EMBL" id="SJN16332.1"/>
    </source>
</evidence>
<proteinExistence type="predicted"/>
<dbReference type="InterPro" id="IPR057309">
    <property type="entry name" value="PcsB_CC"/>
</dbReference>
<dbReference type="GeneID" id="96911754"/>
<evidence type="ECO:0000256" key="4">
    <source>
        <dbReference type="SAM" id="SignalP"/>
    </source>
</evidence>
<evidence type="ECO:0000256" key="3">
    <source>
        <dbReference type="SAM" id="MobiDB-lite"/>
    </source>
</evidence>
<dbReference type="Proteomes" id="UP000195611">
    <property type="component" value="Unassembled WGS sequence"/>
</dbReference>
<feature type="compositionally biased region" description="Basic and acidic residues" evidence="3">
    <location>
        <begin position="270"/>
        <end position="294"/>
    </location>
</feature>
<feature type="chain" id="PRO_5039552945" evidence="4">
    <location>
        <begin position="22"/>
        <end position="452"/>
    </location>
</feature>
<dbReference type="EMBL" id="FUKW01000001">
    <property type="protein sequence ID" value="SJN16332.1"/>
    <property type="molecule type" value="Genomic_DNA"/>
</dbReference>
<evidence type="ECO:0000256" key="2">
    <source>
        <dbReference type="SAM" id="Coils"/>
    </source>
</evidence>
<dbReference type="InterPro" id="IPR016047">
    <property type="entry name" value="M23ase_b-sheet_dom"/>
</dbReference>
<dbReference type="InterPro" id="IPR011055">
    <property type="entry name" value="Dup_hybrid_motif"/>
</dbReference>
<accession>A0A1R4I916</accession>
<dbReference type="Pfam" id="PF24568">
    <property type="entry name" value="CC_PcsB"/>
    <property type="match status" value="1"/>
</dbReference>
<reference evidence="7 8" key="1">
    <citation type="submission" date="2017-02" db="EMBL/GenBank/DDBJ databases">
        <authorList>
            <person name="Peterson S.W."/>
        </authorList>
    </citation>
    <scope>NUCLEOTIDE SEQUENCE [LARGE SCALE GENOMIC DNA]</scope>
    <source>
        <strain evidence="7 8">42ea</strain>
    </source>
</reference>
<dbReference type="Gene3D" id="2.70.70.10">
    <property type="entry name" value="Glucose Permease (Domain IIA)"/>
    <property type="match status" value="1"/>
</dbReference>
<dbReference type="InterPro" id="IPR050570">
    <property type="entry name" value="Cell_wall_metabolism_enzyme"/>
</dbReference>
<sequence>MIKKRLLVVAAAASFTLPAFIPQNVSAQSNRIEELKKEQDELNNQNSQLDEQINEKEAQMNSLKEERTNLEKEVSGLQKNIDELILNIQEQEKEIERIEKEIKKLQEEITRLEKIIEERNEQLESQARSVQTEGNTTDMIEMILSAENLSDLVGRIGVVSKIVSANQDIMQAQIDDQNALEVAEKSIQNERESVTSAKAQLEVDRNNLVAQRMELDDKIVQVAEKFNMSEKDKASFVNEQAVIAQRTSTLSEEMQKEQQRIMEEQKRIQEEQRLAEEKRQREEAEAAARAEAAAKVETSSSKSNSSSTNTKPSNNASASRPAQSNSSWTRPARGRRTSTYGMRKHPLTGKSKLHSGIDIAGGGPIVAARAGKVVQATYSGGFGYTVLIDHGDGYSSRYAHMKAGLSVAPGQTVSQGQQLGIMGTTGTSTGVHLHFEILKGGSTVDPLPYIGG</sequence>
<dbReference type="Pfam" id="PF01551">
    <property type="entry name" value="Peptidase_M23"/>
    <property type="match status" value="1"/>
</dbReference>
<feature type="compositionally biased region" description="Low complexity" evidence="3">
    <location>
        <begin position="295"/>
        <end position="319"/>
    </location>
</feature>
<feature type="coiled-coil region" evidence="2">
    <location>
        <begin position="25"/>
        <end position="133"/>
    </location>
</feature>
<dbReference type="PANTHER" id="PTHR21666">
    <property type="entry name" value="PEPTIDASE-RELATED"/>
    <property type="match status" value="1"/>
</dbReference>
<dbReference type="CDD" id="cd12797">
    <property type="entry name" value="M23_peptidase"/>
    <property type="match status" value="1"/>
</dbReference>
<evidence type="ECO:0000313" key="8">
    <source>
        <dbReference type="Proteomes" id="UP000195611"/>
    </source>
</evidence>
<dbReference type="GO" id="GO:0004222">
    <property type="term" value="F:metalloendopeptidase activity"/>
    <property type="evidence" value="ECO:0007669"/>
    <property type="project" value="TreeGrafter"/>
</dbReference>
<feature type="signal peptide" evidence="4">
    <location>
        <begin position="1"/>
        <end position="21"/>
    </location>
</feature>
<feature type="domain" description="M23ase beta-sheet core" evidence="5">
    <location>
        <begin position="353"/>
        <end position="446"/>
    </location>
</feature>
<feature type="region of interest" description="Disordered" evidence="3">
    <location>
        <begin position="270"/>
        <end position="355"/>
    </location>
</feature>
<keyword evidence="1 4" id="KW-0732">Signal</keyword>
<dbReference type="PANTHER" id="PTHR21666:SF270">
    <property type="entry name" value="MUREIN HYDROLASE ACTIVATOR ENVC"/>
    <property type="match status" value="1"/>
</dbReference>
<dbReference type="SUPFAM" id="SSF51261">
    <property type="entry name" value="Duplicated hybrid motif"/>
    <property type="match status" value="1"/>
</dbReference>
<evidence type="ECO:0000259" key="5">
    <source>
        <dbReference type="Pfam" id="PF01551"/>
    </source>
</evidence>
<protein>
    <submittedName>
        <fullName evidence="7">Membrane proteins related to metalloendopeptidases</fullName>
    </submittedName>
</protein>